<feature type="transmembrane region" description="Helical" evidence="7">
    <location>
        <begin position="135"/>
        <end position="155"/>
    </location>
</feature>
<dbReference type="GO" id="GO:0017004">
    <property type="term" value="P:cytochrome complex assembly"/>
    <property type="evidence" value="ECO:0007669"/>
    <property type="project" value="UniProtKB-KW"/>
</dbReference>
<dbReference type="Pfam" id="PF02683">
    <property type="entry name" value="DsbD_TM"/>
    <property type="match status" value="1"/>
</dbReference>
<protein>
    <submittedName>
        <fullName evidence="9">Cytochrome C biogenesis protein</fullName>
    </submittedName>
</protein>
<dbReference type="Proteomes" id="UP000702544">
    <property type="component" value="Unassembled WGS sequence"/>
</dbReference>
<dbReference type="GO" id="GO:0016020">
    <property type="term" value="C:membrane"/>
    <property type="evidence" value="ECO:0007669"/>
    <property type="project" value="UniProtKB-SubCell"/>
</dbReference>
<gene>
    <name evidence="9" type="ORF">GWO12_15330</name>
</gene>
<feature type="domain" description="Cytochrome C biogenesis protein transmembrane" evidence="8">
    <location>
        <begin position="17"/>
        <end position="224"/>
    </location>
</feature>
<feature type="transmembrane region" description="Helical" evidence="7">
    <location>
        <begin position="12"/>
        <end position="38"/>
    </location>
</feature>
<dbReference type="AlphaFoldDB" id="A0AAE5CDR8"/>
<comment type="caution">
    <text evidence="9">The sequence shown here is derived from an EMBL/GenBank/DDBJ whole genome shotgun (WGS) entry which is preliminary data.</text>
</comment>
<name>A0AAE5CDR8_9BACT</name>
<evidence type="ECO:0000256" key="4">
    <source>
        <dbReference type="ARBA" id="ARBA00022748"/>
    </source>
</evidence>
<dbReference type="PANTHER" id="PTHR31272:SF6">
    <property type="entry name" value="CYTOCHROME C-TYPE BIOGENESIS CCDA-LIKE CHLOROPLASTIC PROTEIN"/>
    <property type="match status" value="1"/>
</dbReference>
<feature type="transmembrane region" description="Helical" evidence="7">
    <location>
        <begin position="92"/>
        <end position="115"/>
    </location>
</feature>
<accession>A0AAE5CDR8</accession>
<evidence type="ECO:0000256" key="3">
    <source>
        <dbReference type="ARBA" id="ARBA00022692"/>
    </source>
</evidence>
<comment type="subcellular location">
    <subcellularLocation>
        <location evidence="1">Membrane</location>
        <topology evidence="1">Multi-pass membrane protein</topology>
    </subcellularLocation>
</comment>
<evidence type="ECO:0000256" key="1">
    <source>
        <dbReference type="ARBA" id="ARBA00004141"/>
    </source>
</evidence>
<evidence type="ECO:0000313" key="9">
    <source>
        <dbReference type="EMBL" id="NIR76454.1"/>
    </source>
</evidence>
<evidence type="ECO:0000256" key="2">
    <source>
        <dbReference type="ARBA" id="ARBA00006143"/>
    </source>
</evidence>
<feature type="transmembrane region" description="Helical" evidence="7">
    <location>
        <begin position="167"/>
        <end position="190"/>
    </location>
</feature>
<evidence type="ECO:0000256" key="7">
    <source>
        <dbReference type="SAM" id="Phobius"/>
    </source>
</evidence>
<keyword evidence="6 7" id="KW-0472">Membrane</keyword>
<evidence type="ECO:0000313" key="10">
    <source>
        <dbReference type="Proteomes" id="UP000702544"/>
    </source>
</evidence>
<evidence type="ECO:0000256" key="5">
    <source>
        <dbReference type="ARBA" id="ARBA00022989"/>
    </source>
</evidence>
<feature type="transmembrane region" description="Helical" evidence="7">
    <location>
        <begin position="59"/>
        <end position="86"/>
    </location>
</feature>
<keyword evidence="4" id="KW-0201">Cytochrome c-type biogenesis</keyword>
<organism evidence="9 10">
    <name type="scientific">Candidatus Kutchimonas denitrificans</name>
    <dbReference type="NCBI Taxonomy" id="3056748"/>
    <lineage>
        <taxon>Bacteria</taxon>
        <taxon>Pseudomonadati</taxon>
        <taxon>Gemmatimonadota</taxon>
        <taxon>Gemmatimonadia</taxon>
        <taxon>Candidatus Palauibacterales</taxon>
        <taxon>Candidatus Palauibacteraceae</taxon>
        <taxon>Candidatus Kutchimonas</taxon>
    </lineage>
</organism>
<dbReference type="PANTHER" id="PTHR31272">
    <property type="entry name" value="CYTOCHROME C-TYPE BIOGENESIS PROTEIN HI_1454-RELATED"/>
    <property type="match status" value="1"/>
</dbReference>
<reference evidence="9 10" key="1">
    <citation type="submission" date="2020-01" db="EMBL/GenBank/DDBJ databases">
        <title>Genomes assembled from Gulf of Kutch pelagic sediment metagenomes.</title>
        <authorList>
            <person name="Chandrashekar M."/>
            <person name="Mahajan M.S."/>
            <person name="Dave K.J."/>
            <person name="Vatsa P."/>
            <person name="Nathani N.M."/>
        </authorList>
    </citation>
    <scope>NUCLEOTIDE SEQUENCE [LARGE SCALE GENOMIC DNA]</scope>
    <source>
        <strain evidence="9">KS3-K002</strain>
    </source>
</reference>
<dbReference type="InterPro" id="IPR051790">
    <property type="entry name" value="Cytochrome_c-biogenesis_DsbD"/>
</dbReference>
<dbReference type="InterPro" id="IPR003834">
    <property type="entry name" value="Cyt_c_assmbl_TM_dom"/>
</dbReference>
<sequence length="236" mass="24699">MLGPEAMEVLQSVSITAFAVVFAAGFAMGLAPSSYALYPVIAGFVAGDEERSGRRAVSLSAAFVVGTATVDAVLGALFGFVGGIVIEAVANYLVLWNLLAAAILTVFGLALLRLVTIRWPVVRMSWRKAHSVPGAYALGIPFGLTACPACTPMVLPMLGAAAVTGSWWFGAALMFVFGLARGLPLLLVGTGAGVLGRLQKLSRWMPRVERVAGVVLLLGAVFFLVSALWTAWVSWA</sequence>
<dbReference type="EMBL" id="JAACAK010000130">
    <property type="protein sequence ID" value="NIR76454.1"/>
    <property type="molecule type" value="Genomic_DNA"/>
</dbReference>
<keyword evidence="3 7" id="KW-0812">Transmembrane</keyword>
<feature type="transmembrane region" description="Helical" evidence="7">
    <location>
        <begin position="211"/>
        <end position="232"/>
    </location>
</feature>
<evidence type="ECO:0000256" key="6">
    <source>
        <dbReference type="ARBA" id="ARBA00023136"/>
    </source>
</evidence>
<keyword evidence="5 7" id="KW-1133">Transmembrane helix</keyword>
<proteinExistence type="inferred from homology"/>
<evidence type="ECO:0000259" key="8">
    <source>
        <dbReference type="Pfam" id="PF02683"/>
    </source>
</evidence>
<comment type="similarity">
    <text evidence="2">Belongs to the DsbD family.</text>
</comment>